<keyword evidence="7" id="KW-0479">Metal-binding</keyword>
<dbReference type="GO" id="GO:0016779">
    <property type="term" value="F:nucleotidyltransferase activity"/>
    <property type="evidence" value="ECO:0007669"/>
    <property type="project" value="UniProtKB-KW"/>
</dbReference>
<dbReference type="InterPro" id="IPR043128">
    <property type="entry name" value="Rev_trsase/Diguanyl_cyclase"/>
</dbReference>
<accession>A0ABD1E506</accession>
<evidence type="ECO:0000256" key="3">
    <source>
        <dbReference type="ARBA" id="ARBA00020399"/>
    </source>
</evidence>
<evidence type="ECO:0000256" key="11">
    <source>
        <dbReference type="ARBA" id="ARBA00023204"/>
    </source>
</evidence>
<dbReference type="Gene3D" id="1.10.150.20">
    <property type="entry name" value="5' to 3' exonuclease, C-terminal subdomain"/>
    <property type="match status" value="1"/>
</dbReference>
<keyword evidence="6" id="KW-0548">Nucleotidyltransferase</keyword>
<evidence type="ECO:0000256" key="5">
    <source>
        <dbReference type="ARBA" id="ARBA00022679"/>
    </source>
</evidence>
<dbReference type="Pfam" id="PF21999">
    <property type="entry name" value="IMS_HHH_1"/>
    <property type="match status" value="1"/>
</dbReference>
<dbReference type="Pfam" id="PF00817">
    <property type="entry name" value="IMS"/>
    <property type="match status" value="2"/>
</dbReference>
<dbReference type="AlphaFoldDB" id="A0ABD1E506"/>
<name>A0ABD1E506_HYPHA</name>
<proteinExistence type="inferred from homology"/>
<dbReference type="GO" id="GO:0071897">
    <property type="term" value="P:DNA biosynthetic process"/>
    <property type="evidence" value="ECO:0007669"/>
    <property type="project" value="UniProtKB-KW"/>
</dbReference>
<feature type="domain" description="UmuC" evidence="13">
    <location>
        <begin position="1"/>
        <end position="225"/>
    </location>
</feature>
<evidence type="ECO:0000256" key="6">
    <source>
        <dbReference type="ARBA" id="ARBA00022695"/>
    </source>
</evidence>
<evidence type="ECO:0000256" key="7">
    <source>
        <dbReference type="ARBA" id="ARBA00022723"/>
    </source>
</evidence>
<comment type="subcellular location">
    <subcellularLocation>
        <location evidence="1">Nucleus</location>
    </subcellularLocation>
</comment>
<dbReference type="InterPro" id="IPR031991">
    <property type="entry name" value="Rev1_C"/>
</dbReference>
<reference evidence="14 15" key="1">
    <citation type="submission" date="2024-05" db="EMBL/GenBank/DDBJ databases">
        <title>Genetic variation in Jamaican populations of the coffee berry borer (Hypothenemus hampei).</title>
        <authorList>
            <person name="Errbii M."/>
            <person name="Myrie A."/>
        </authorList>
    </citation>
    <scope>NUCLEOTIDE SEQUENCE [LARGE SCALE GENOMIC DNA]</scope>
    <source>
        <strain evidence="14">JA-Hopewell-2020-01-JO</strain>
        <tissue evidence="14">Whole body</tissue>
    </source>
</reference>
<evidence type="ECO:0000256" key="9">
    <source>
        <dbReference type="ARBA" id="ARBA00022842"/>
    </source>
</evidence>
<evidence type="ECO:0000313" key="14">
    <source>
        <dbReference type="EMBL" id="KAL1489436.1"/>
    </source>
</evidence>
<dbReference type="SUPFAM" id="SSF56672">
    <property type="entry name" value="DNA/RNA polymerases"/>
    <property type="match status" value="1"/>
</dbReference>
<dbReference type="GO" id="GO:0046872">
    <property type="term" value="F:metal ion binding"/>
    <property type="evidence" value="ECO:0007669"/>
    <property type="project" value="UniProtKB-KW"/>
</dbReference>
<dbReference type="GO" id="GO:0003677">
    <property type="term" value="F:DNA binding"/>
    <property type="evidence" value="ECO:0007669"/>
    <property type="project" value="UniProtKB-KW"/>
</dbReference>
<dbReference type="PANTHER" id="PTHR45990:SF1">
    <property type="entry name" value="DNA REPAIR PROTEIN REV1"/>
    <property type="match status" value="1"/>
</dbReference>
<keyword evidence="15" id="KW-1185">Reference proteome</keyword>
<dbReference type="Gene3D" id="3.30.70.270">
    <property type="match status" value="2"/>
</dbReference>
<evidence type="ECO:0000256" key="4">
    <source>
        <dbReference type="ARBA" id="ARBA00022634"/>
    </source>
</evidence>
<evidence type="ECO:0000256" key="2">
    <source>
        <dbReference type="ARBA" id="ARBA00010945"/>
    </source>
</evidence>
<evidence type="ECO:0000256" key="12">
    <source>
        <dbReference type="ARBA" id="ARBA00023242"/>
    </source>
</evidence>
<dbReference type="InterPro" id="IPR017961">
    <property type="entry name" value="DNA_pol_Y-fam_little_finger"/>
</dbReference>
<dbReference type="SUPFAM" id="SSF100879">
    <property type="entry name" value="Lesion bypass DNA polymerase (Y-family), little finger domain"/>
    <property type="match status" value="1"/>
</dbReference>
<dbReference type="InterPro" id="IPR036775">
    <property type="entry name" value="DNA_pol_Y-fam_lit_finger_sf"/>
</dbReference>
<dbReference type="InterPro" id="IPR043502">
    <property type="entry name" value="DNA/RNA_pol_sf"/>
</dbReference>
<keyword evidence="11" id="KW-0234">DNA repair</keyword>
<dbReference type="PROSITE" id="PS50173">
    <property type="entry name" value="UMUC"/>
    <property type="match status" value="1"/>
</dbReference>
<evidence type="ECO:0000256" key="1">
    <source>
        <dbReference type="ARBA" id="ARBA00004123"/>
    </source>
</evidence>
<evidence type="ECO:0000313" key="15">
    <source>
        <dbReference type="Proteomes" id="UP001566132"/>
    </source>
</evidence>
<comment type="caution">
    <text evidence="14">The sequence shown here is derived from an EMBL/GenBank/DDBJ whole genome shotgun (WGS) entry which is preliminary data.</text>
</comment>
<dbReference type="PANTHER" id="PTHR45990">
    <property type="entry name" value="DNA REPAIR PROTEIN REV1"/>
    <property type="match status" value="1"/>
</dbReference>
<dbReference type="GO" id="GO:0005634">
    <property type="term" value="C:nucleus"/>
    <property type="evidence" value="ECO:0007669"/>
    <property type="project" value="UniProtKB-SubCell"/>
</dbReference>
<evidence type="ECO:0000259" key="13">
    <source>
        <dbReference type="PROSITE" id="PS50173"/>
    </source>
</evidence>
<dbReference type="InterPro" id="IPR053848">
    <property type="entry name" value="IMS_HHH_1"/>
</dbReference>
<dbReference type="EMBL" id="JBDJPC010000012">
    <property type="protein sequence ID" value="KAL1489436.1"/>
    <property type="molecule type" value="Genomic_DNA"/>
</dbReference>
<keyword evidence="8" id="KW-0227">DNA damage</keyword>
<dbReference type="Proteomes" id="UP001566132">
    <property type="component" value="Unassembled WGS sequence"/>
</dbReference>
<dbReference type="Gene3D" id="1.20.58.1280">
    <property type="entry name" value="DNA repair protein Rev1, C-terminal domain"/>
    <property type="match status" value="1"/>
</dbReference>
<keyword evidence="12" id="KW-0539">Nucleus</keyword>
<dbReference type="Gene3D" id="3.40.1170.60">
    <property type="match status" value="1"/>
</dbReference>
<keyword evidence="5" id="KW-0808">Transferase</keyword>
<sequence>MHIDMDCFFVSVGLRKHPDLRGQPVAITHARSGVIAADPSKQAIRDQEFALYEERLPGGSSSRISDIKQKSDGLASMSEIASCSYEARQYGIKNGMFLGQAVKLCPNLKTLPYDFEGYKEVSTILYKTVASYTLDIEAVSCDEMYVDVKDILRDTGLTVEQWGFHIRKEIMDITGCPCSTGFGANRLQARLATKKAKPAGQYYLKPEDVALYMAEIPLGELPGVGRATVTKLTRLGFNTCGELLEGGSVKVLQAELGLKLGERIWEQAQGIDSKSLDFNHERKSVSTEVNYGIRFKTKEECYTFLESMSKEVFTRLSEINMRAKGLTLKLLIRAEGAPVETAKFLGHGVCDSITKSSTSNIIYSKAEIIFKEVKGIYDKLNIPFAELRGIGIQLTKLEKISEMNKALNDFLKRGTTKQVKKASYDSKCDNNIVINKAAGQTQGKKDPNGNIKNINTKTLQSFWKTSSDDCSQWKHNQNEHLRNGIAIDVFNELPPTIRSEIMKEYHIDVRSVTNISAASKTVKPPSTLEKIERPNTPFVEQSWENIKESVKSWIKTENQPSEVDVDILADYLRNLALNRQIEILFTCCKFFYRKFSILNCKWHKVYITLIDAVQQGMLTNYGKMLYIDQATFSCCKNK</sequence>
<evidence type="ECO:0000256" key="8">
    <source>
        <dbReference type="ARBA" id="ARBA00022763"/>
    </source>
</evidence>
<dbReference type="FunFam" id="3.30.1490.100:FF:000001">
    <property type="entry name" value="DNA repair protein REV1"/>
    <property type="match status" value="1"/>
</dbReference>
<keyword evidence="10" id="KW-0238">DNA-binding</keyword>
<dbReference type="Pfam" id="PF16727">
    <property type="entry name" value="REV1_C"/>
    <property type="match status" value="1"/>
</dbReference>
<keyword evidence="4" id="KW-0237">DNA synthesis</keyword>
<dbReference type="GO" id="GO:0006281">
    <property type="term" value="P:DNA repair"/>
    <property type="evidence" value="ECO:0007669"/>
    <property type="project" value="UniProtKB-KW"/>
</dbReference>
<keyword evidence="9" id="KW-0460">Magnesium</keyword>
<dbReference type="Pfam" id="PF11799">
    <property type="entry name" value="IMS_C"/>
    <property type="match status" value="1"/>
</dbReference>
<dbReference type="InterPro" id="IPR038401">
    <property type="entry name" value="Rev1_C_sf"/>
</dbReference>
<organism evidence="14 15">
    <name type="scientific">Hypothenemus hampei</name>
    <name type="common">Coffee berry borer</name>
    <dbReference type="NCBI Taxonomy" id="57062"/>
    <lineage>
        <taxon>Eukaryota</taxon>
        <taxon>Metazoa</taxon>
        <taxon>Ecdysozoa</taxon>
        <taxon>Arthropoda</taxon>
        <taxon>Hexapoda</taxon>
        <taxon>Insecta</taxon>
        <taxon>Pterygota</taxon>
        <taxon>Neoptera</taxon>
        <taxon>Endopterygota</taxon>
        <taxon>Coleoptera</taxon>
        <taxon>Polyphaga</taxon>
        <taxon>Cucujiformia</taxon>
        <taxon>Curculionidae</taxon>
        <taxon>Scolytinae</taxon>
        <taxon>Hypothenemus</taxon>
    </lineage>
</organism>
<dbReference type="InterPro" id="IPR001126">
    <property type="entry name" value="UmuC"/>
</dbReference>
<dbReference type="Gene3D" id="3.30.1490.100">
    <property type="entry name" value="DNA polymerase, Y-family, little finger domain"/>
    <property type="match status" value="1"/>
</dbReference>
<comment type="similarity">
    <text evidence="2">Belongs to the DNA polymerase type-Y family.</text>
</comment>
<gene>
    <name evidence="14" type="ORF">ABEB36_014331</name>
</gene>
<evidence type="ECO:0000256" key="10">
    <source>
        <dbReference type="ARBA" id="ARBA00023125"/>
    </source>
</evidence>
<protein>
    <recommendedName>
        <fullName evidence="3">DNA repair protein REV1</fullName>
    </recommendedName>
</protein>